<sequence length="84" mass="9062">MFTAALIDDVNVVLLQPQSPACKSSGGILENGQPAQRVVIRYYGEGTFEEVRSKFTDSPDDSKTLLLGRRVVLFGSCQRPGCAG</sequence>
<gene>
    <name evidence="1" type="ORF">AVEN_110134_1</name>
</gene>
<dbReference type="EMBL" id="BGPR01003125">
    <property type="protein sequence ID" value="GBM84003.1"/>
    <property type="molecule type" value="Genomic_DNA"/>
</dbReference>
<evidence type="ECO:0000313" key="1">
    <source>
        <dbReference type="EMBL" id="GBM84003.1"/>
    </source>
</evidence>
<accession>A0A4Y2J1E8</accession>
<dbReference type="Proteomes" id="UP000499080">
    <property type="component" value="Unassembled WGS sequence"/>
</dbReference>
<organism evidence="1 2">
    <name type="scientific">Araneus ventricosus</name>
    <name type="common">Orbweaver spider</name>
    <name type="synonym">Epeira ventricosa</name>
    <dbReference type="NCBI Taxonomy" id="182803"/>
    <lineage>
        <taxon>Eukaryota</taxon>
        <taxon>Metazoa</taxon>
        <taxon>Ecdysozoa</taxon>
        <taxon>Arthropoda</taxon>
        <taxon>Chelicerata</taxon>
        <taxon>Arachnida</taxon>
        <taxon>Araneae</taxon>
        <taxon>Araneomorphae</taxon>
        <taxon>Entelegynae</taxon>
        <taxon>Araneoidea</taxon>
        <taxon>Araneidae</taxon>
        <taxon>Araneus</taxon>
    </lineage>
</organism>
<protein>
    <submittedName>
        <fullName evidence="1">Uncharacterized protein</fullName>
    </submittedName>
</protein>
<name>A0A4Y2J1E8_ARAVE</name>
<dbReference type="AlphaFoldDB" id="A0A4Y2J1E8"/>
<proteinExistence type="predicted"/>
<reference evidence="1 2" key="1">
    <citation type="journal article" date="2019" name="Sci. Rep.">
        <title>Orb-weaving spider Araneus ventricosus genome elucidates the spidroin gene catalogue.</title>
        <authorList>
            <person name="Kono N."/>
            <person name="Nakamura H."/>
            <person name="Ohtoshi R."/>
            <person name="Moran D.A.P."/>
            <person name="Shinohara A."/>
            <person name="Yoshida Y."/>
            <person name="Fujiwara M."/>
            <person name="Mori M."/>
            <person name="Tomita M."/>
            <person name="Arakawa K."/>
        </authorList>
    </citation>
    <scope>NUCLEOTIDE SEQUENCE [LARGE SCALE GENOMIC DNA]</scope>
</reference>
<comment type="caution">
    <text evidence="1">The sequence shown here is derived from an EMBL/GenBank/DDBJ whole genome shotgun (WGS) entry which is preliminary data.</text>
</comment>
<evidence type="ECO:0000313" key="2">
    <source>
        <dbReference type="Proteomes" id="UP000499080"/>
    </source>
</evidence>
<keyword evidence="2" id="KW-1185">Reference proteome</keyword>